<organism evidence="1 2">
    <name type="scientific">Natronincola peptidivorans</name>
    <dbReference type="NCBI Taxonomy" id="426128"/>
    <lineage>
        <taxon>Bacteria</taxon>
        <taxon>Bacillati</taxon>
        <taxon>Bacillota</taxon>
        <taxon>Clostridia</taxon>
        <taxon>Peptostreptococcales</taxon>
        <taxon>Natronincolaceae</taxon>
        <taxon>Natronincola</taxon>
    </lineage>
</organism>
<dbReference type="EMBL" id="FOHU01000001">
    <property type="protein sequence ID" value="SES72667.1"/>
    <property type="molecule type" value="Genomic_DNA"/>
</dbReference>
<dbReference type="STRING" id="426128.SAMN05660297_00409"/>
<keyword evidence="2" id="KW-1185">Reference proteome</keyword>
<evidence type="ECO:0008006" key="3">
    <source>
        <dbReference type="Google" id="ProtNLM"/>
    </source>
</evidence>
<dbReference type="SUPFAM" id="SSF55008">
    <property type="entry name" value="HMA, heavy metal-associated domain"/>
    <property type="match status" value="1"/>
</dbReference>
<proteinExistence type="predicted"/>
<dbReference type="RefSeq" id="WP_090438507.1">
    <property type="nucleotide sequence ID" value="NZ_FOHU01000001.1"/>
</dbReference>
<protein>
    <recommendedName>
        <fullName evidence="3">HMA domain-containing protein</fullName>
    </recommendedName>
</protein>
<evidence type="ECO:0000313" key="1">
    <source>
        <dbReference type="EMBL" id="SES72667.1"/>
    </source>
</evidence>
<dbReference type="Proteomes" id="UP000199568">
    <property type="component" value="Unassembled WGS sequence"/>
</dbReference>
<sequence length="98" mass="11229">MSIHNKIRQLEKQSSVTIRLLVKDMLTTEDYNIIVDTLKRYKGIHSIAPFTNKAILTINYSPSILSSHAIDYIISGLGYNQNPQKKEVYQYQSRKKGG</sequence>
<dbReference type="OrthoDB" id="1955173at2"/>
<dbReference type="InterPro" id="IPR036163">
    <property type="entry name" value="HMA_dom_sf"/>
</dbReference>
<reference evidence="1 2" key="1">
    <citation type="submission" date="2016-10" db="EMBL/GenBank/DDBJ databases">
        <authorList>
            <person name="de Groot N.N."/>
        </authorList>
    </citation>
    <scope>NUCLEOTIDE SEQUENCE [LARGE SCALE GENOMIC DNA]</scope>
    <source>
        <strain evidence="1 2">DSM 18979</strain>
    </source>
</reference>
<accession>A0A1H9YU59</accession>
<gene>
    <name evidence="1" type="ORF">SAMN05660297_00409</name>
</gene>
<dbReference type="AlphaFoldDB" id="A0A1H9YU59"/>
<dbReference type="GO" id="GO:0046872">
    <property type="term" value="F:metal ion binding"/>
    <property type="evidence" value="ECO:0007669"/>
    <property type="project" value="InterPro"/>
</dbReference>
<evidence type="ECO:0000313" key="2">
    <source>
        <dbReference type="Proteomes" id="UP000199568"/>
    </source>
</evidence>
<name>A0A1H9YU59_9FIRM</name>